<evidence type="ECO:0000256" key="2">
    <source>
        <dbReference type="ARBA" id="ARBA00022737"/>
    </source>
</evidence>
<feature type="repeat" description="WD" evidence="3">
    <location>
        <begin position="182"/>
        <end position="224"/>
    </location>
</feature>
<dbReference type="PANTHER" id="PTHR22847">
    <property type="entry name" value="WD40 REPEAT PROTEIN"/>
    <property type="match status" value="1"/>
</dbReference>
<dbReference type="EMBL" id="BAAAFH010000007">
    <property type="protein sequence ID" value="GAA0874981.1"/>
    <property type="molecule type" value="Genomic_DNA"/>
</dbReference>
<dbReference type="InterPro" id="IPR001680">
    <property type="entry name" value="WD40_rpt"/>
</dbReference>
<dbReference type="Gene3D" id="2.130.10.10">
    <property type="entry name" value="YVTN repeat-like/Quinoprotein amine dehydrogenase"/>
    <property type="match status" value="2"/>
</dbReference>
<dbReference type="InterPro" id="IPR019775">
    <property type="entry name" value="WD40_repeat_CS"/>
</dbReference>
<evidence type="ECO:0000256" key="1">
    <source>
        <dbReference type="ARBA" id="ARBA00022574"/>
    </source>
</evidence>
<comment type="caution">
    <text evidence="4">The sequence shown here is derived from an EMBL/GenBank/DDBJ whole genome shotgun (WGS) entry which is preliminary data.</text>
</comment>
<feature type="repeat" description="WD" evidence="3">
    <location>
        <begin position="225"/>
        <end position="266"/>
    </location>
</feature>
<dbReference type="RefSeq" id="WP_343785965.1">
    <property type="nucleotide sequence ID" value="NZ_BAAAFH010000007.1"/>
</dbReference>
<dbReference type="Proteomes" id="UP001501126">
    <property type="component" value="Unassembled WGS sequence"/>
</dbReference>
<dbReference type="InterPro" id="IPR015943">
    <property type="entry name" value="WD40/YVTN_repeat-like_dom_sf"/>
</dbReference>
<dbReference type="PROSITE" id="PS00678">
    <property type="entry name" value="WD_REPEATS_1"/>
    <property type="match status" value="2"/>
</dbReference>
<dbReference type="InterPro" id="IPR020472">
    <property type="entry name" value="WD40_PAC1"/>
</dbReference>
<gene>
    <name evidence="4" type="ORF">GCM10009118_13890</name>
</gene>
<reference evidence="5" key="1">
    <citation type="journal article" date="2019" name="Int. J. Syst. Evol. Microbiol.">
        <title>The Global Catalogue of Microorganisms (GCM) 10K type strain sequencing project: providing services to taxonomists for standard genome sequencing and annotation.</title>
        <authorList>
            <consortium name="The Broad Institute Genomics Platform"/>
            <consortium name="The Broad Institute Genome Sequencing Center for Infectious Disease"/>
            <person name="Wu L."/>
            <person name="Ma J."/>
        </authorList>
    </citation>
    <scope>NUCLEOTIDE SEQUENCE [LARGE SCALE GENOMIC DNA]</scope>
    <source>
        <strain evidence="5">JCM 16083</strain>
    </source>
</reference>
<evidence type="ECO:0000256" key="3">
    <source>
        <dbReference type="PROSITE-ProRule" id="PRU00221"/>
    </source>
</evidence>
<sequence length="302" mass="33645">MSTTDSTPPFHKKLEIRQHSMAIYDLAIPVTDTVITASADCFIATWDLLSGTQKGFTIKADFPVYSIELVEKDLLSVGLNNGDLHIIDIHSKKEIRFFKKHTSALFSQLFIPQKSVLITGDADGNMAVWNTKSWEILIYLPLGCGKIRSIISSPDSEQLFIGGQDGKIRIFTTDFYNEIDSFYAHKDGVNALAIFPGSSSLLLSGGKDGYLRIWDLDKNEKIKALPAHNYAVYAIAFSPDGKAFATASRDKSIKIWDTASYQVLQKLETKTGGHSHSVNKIKWTLSGLFSASDDRRLIHWVH</sequence>
<dbReference type="InterPro" id="IPR036322">
    <property type="entry name" value="WD40_repeat_dom_sf"/>
</dbReference>
<feature type="repeat" description="WD" evidence="3">
    <location>
        <begin position="98"/>
        <end position="139"/>
    </location>
</feature>
<name>A0ABP3Y037_9FLAO</name>
<accession>A0ABP3Y037</accession>
<evidence type="ECO:0000313" key="5">
    <source>
        <dbReference type="Proteomes" id="UP001501126"/>
    </source>
</evidence>
<dbReference type="SMART" id="SM00320">
    <property type="entry name" value="WD40"/>
    <property type="match status" value="6"/>
</dbReference>
<dbReference type="Pfam" id="PF00400">
    <property type="entry name" value="WD40"/>
    <property type="match status" value="4"/>
</dbReference>
<keyword evidence="1 3" id="KW-0853">WD repeat</keyword>
<keyword evidence="2" id="KW-0677">Repeat</keyword>
<dbReference type="PROSITE" id="PS50082">
    <property type="entry name" value="WD_REPEATS_2"/>
    <property type="match status" value="3"/>
</dbReference>
<evidence type="ECO:0008006" key="6">
    <source>
        <dbReference type="Google" id="ProtNLM"/>
    </source>
</evidence>
<keyword evidence="5" id="KW-1185">Reference proteome</keyword>
<organism evidence="4 5">
    <name type="scientific">Wandonia haliotis</name>
    <dbReference type="NCBI Taxonomy" id="574963"/>
    <lineage>
        <taxon>Bacteria</taxon>
        <taxon>Pseudomonadati</taxon>
        <taxon>Bacteroidota</taxon>
        <taxon>Flavobacteriia</taxon>
        <taxon>Flavobacteriales</taxon>
        <taxon>Crocinitomicaceae</taxon>
        <taxon>Wandonia</taxon>
    </lineage>
</organism>
<evidence type="ECO:0000313" key="4">
    <source>
        <dbReference type="EMBL" id="GAA0874981.1"/>
    </source>
</evidence>
<proteinExistence type="predicted"/>
<protein>
    <recommendedName>
        <fullName evidence="6">WD40 repeat domain-containing protein</fullName>
    </recommendedName>
</protein>
<dbReference type="PRINTS" id="PR00320">
    <property type="entry name" value="GPROTEINBRPT"/>
</dbReference>
<dbReference type="PANTHER" id="PTHR22847:SF637">
    <property type="entry name" value="WD REPEAT DOMAIN 5B"/>
    <property type="match status" value="1"/>
</dbReference>
<dbReference type="PROSITE" id="PS50294">
    <property type="entry name" value="WD_REPEATS_REGION"/>
    <property type="match status" value="3"/>
</dbReference>
<dbReference type="SUPFAM" id="SSF50978">
    <property type="entry name" value="WD40 repeat-like"/>
    <property type="match status" value="1"/>
</dbReference>